<dbReference type="RefSeq" id="WP_161816842.1">
    <property type="nucleotide sequence ID" value="NZ_JAACJS010000002.1"/>
</dbReference>
<gene>
    <name evidence="1" type="ORF">GWC95_01205</name>
</gene>
<accession>A0ABW9ZN61</accession>
<dbReference type="EMBL" id="JAACJS010000002">
    <property type="protein sequence ID" value="NCI48520.1"/>
    <property type="molecule type" value="Genomic_DNA"/>
</dbReference>
<evidence type="ECO:0000313" key="2">
    <source>
        <dbReference type="Proteomes" id="UP000753802"/>
    </source>
</evidence>
<organism evidence="1 2">
    <name type="scientific">Sediminibacterium roseum</name>
    <dbReference type="NCBI Taxonomy" id="1978412"/>
    <lineage>
        <taxon>Bacteria</taxon>
        <taxon>Pseudomonadati</taxon>
        <taxon>Bacteroidota</taxon>
        <taxon>Chitinophagia</taxon>
        <taxon>Chitinophagales</taxon>
        <taxon>Chitinophagaceae</taxon>
        <taxon>Sediminibacterium</taxon>
    </lineage>
</organism>
<name>A0ABW9ZN61_9BACT</name>
<reference evidence="1 2" key="1">
    <citation type="submission" date="2020-01" db="EMBL/GenBank/DDBJ databases">
        <title>Genome analysis.</title>
        <authorList>
            <person name="Wu S."/>
            <person name="Wang G."/>
        </authorList>
    </citation>
    <scope>NUCLEOTIDE SEQUENCE [LARGE SCALE GENOMIC DNA]</scope>
    <source>
        <strain evidence="1 2">SYL130</strain>
    </source>
</reference>
<keyword evidence="2" id="KW-1185">Reference proteome</keyword>
<protein>
    <recommendedName>
        <fullName evidence="3">Long-chain fatty acid transport protein</fullName>
    </recommendedName>
</protein>
<proteinExistence type="predicted"/>
<sequence>MGGLTAAYADGLNNNVGQSINTSNPATYSSLYVTTFDLAFTIDSRNLSSKTPLSKFSTNNFIPSYITIGVPLAKTKGLGLAFGLKPITNISYSIQTRDRTAGDSLATIYEGSGGMNQAFVGIGKKWKGLSIGLNTGFNFGRKEVSTKKVFLNDTVNYYHAKSNSNTSFSGIFLEGGLQYEFSVYKKEVAETKTTSNYLLRLGVTGSLKQNINATQDITKNTFVINGTTGDIKVDSVFEQSDVKGTIALPSTYAAGITLHKTVTSPRGLFEMWSVGAEYTATQWTKYRFYNTPDQLSDSWQFKIGTQFCPGPGTGNSYWSTVNYRLGYHMGRDYLNPDGNGLKKYGFSFGAGLPVRRWRTYDNQFTFLNTAFEFGKRGSSVNNITETYFQFSLGMSLSDLWFIKRKYD</sequence>
<dbReference type="Proteomes" id="UP000753802">
    <property type="component" value="Unassembled WGS sequence"/>
</dbReference>
<evidence type="ECO:0008006" key="3">
    <source>
        <dbReference type="Google" id="ProtNLM"/>
    </source>
</evidence>
<comment type="caution">
    <text evidence="1">The sequence shown here is derived from an EMBL/GenBank/DDBJ whole genome shotgun (WGS) entry which is preliminary data.</text>
</comment>
<evidence type="ECO:0000313" key="1">
    <source>
        <dbReference type="EMBL" id="NCI48520.1"/>
    </source>
</evidence>